<proteinExistence type="predicted"/>
<sequence length="55" mass="6441">MSNDSRFSNGHYSNALEYTKDVLRASSSINDIVINANIQEETKEEMEERIKENRY</sequence>
<reference evidence="1 2" key="1">
    <citation type="submission" date="2020-08" db="EMBL/GenBank/DDBJ databases">
        <authorList>
            <person name="Liu C."/>
            <person name="Sun Q."/>
        </authorList>
    </citation>
    <scope>NUCLEOTIDE SEQUENCE [LARGE SCALE GENOMIC DNA]</scope>
    <source>
        <strain evidence="1 2">NSJ-18</strain>
    </source>
</reference>
<dbReference type="RefSeq" id="WP_153971647.1">
    <property type="nucleotide sequence ID" value="NZ_JACRWE010000003.1"/>
</dbReference>
<keyword evidence="2" id="KW-1185">Reference proteome</keyword>
<accession>A0ABR7JPP0</accession>
<organism evidence="1 2">
    <name type="scientific">Romboutsia faecis</name>
    <dbReference type="NCBI Taxonomy" id="2764597"/>
    <lineage>
        <taxon>Bacteria</taxon>
        <taxon>Bacillati</taxon>
        <taxon>Bacillota</taxon>
        <taxon>Clostridia</taxon>
        <taxon>Peptostreptococcales</taxon>
        <taxon>Peptostreptococcaceae</taxon>
        <taxon>Romboutsia</taxon>
    </lineage>
</organism>
<dbReference type="Proteomes" id="UP000609849">
    <property type="component" value="Unassembled WGS sequence"/>
</dbReference>
<protein>
    <submittedName>
        <fullName evidence="1">Uncharacterized protein</fullName>
    </submittedName>
</protein>
<evidence type="ECO:0000313" key="1">
    <source>
        <dbReference type="EMBL" id="MBC5996887.1"/>
    </source>
</evidence>
<comment type="caution">
    <text evidence="1">The sequence shown here is derived from an EMBL/GenBank/DDBJ whole genome shotgun (WGS) entry which is preliminary data.</text>
</comment>
<name>A0ABR7JPP0_9FIRM</name>
<gene>
    <name evidence="1" type="ORF">H8923_08950</name>
</gene>
<evidence type="ECO:0000313" key="2">
    <source>
        <dbReference type="Proteomes" id="UP000609849"/>
    </source>
</evidence>
<dbReference type="EMBL" id="JACRWE010000003">
    <property type="protein sequence ID" value="MBC5996887.1"/>
    <property type="molecule type" value="Genomic_DNA"/>
</dbReference>